<evidence type="ECO:0000256" key="4">
    <source>
        <dbReference type="ARBA" id="ARBA00023295"/>
    </source>
</evidence>
<dbReference type="PATRIC" id="fig|1278073.3.peg.4235"/>
<dbReference type="KEGG" id="msd:MYSTI_04163"/>
<evidence type="ECO:0000313" key="6">
    <source>
        <dbReference type="EMBL" id="AGC45463.1"/>
    </source>
</evidence>
<dbReference type="HOGENOM" id="CLU_073833_1_1_7"/>
<accession>L7UBP9</accession>
<feature type="domain" description="Glycoside hydrolase family 19 catalytic" evidence="5">
    <location>
        <begin position="109"/>
        <end position="161"/>
    </location>
</feature>
<evidence type="ECO:0000259" key="5">
    <source>
        <dbReference type="Pfam" id="PF00182"/>
    </source>
</evidence>
<gene>
    <name evidence="6" type="ordered locus">MYSTI_04163</name>
</gene>
<reference evidence="6 7" key="1">
    <citation type="journal article" date="2013" name="Genome Announc.">
        <title>Complete genome sequence of Myxococcus stipitatus strain DSM 14675, a fruiting myxobacterium.</title>
        <authorList>
            <person name="Huntley S."/>
            <person name="Kneip S."/>
            <person name="Treuner-Lange A."/>
            <person name="Sogaard-Andersen L."/>
        </authorList>
    </citation>
    <scope>NUCLEOTIDE SEQUENCE [LARGE SCALE GENOMIC DNA]</scope>
    <source>
        <strain evidence="7">DSM 14675 / JCM 12634 / Mx s8</strain>
    </source>
</reference>
<keyword evidence="4" id="KW-0326">Glycosidase</keyword>
<dbReference type="PANTHER" id="PTHR22595:SF171">
    <property type="entry name" value="BASIC ENDOCHITINASE B"/>
    <property type="match status" value="1"/>
</dbReference>
<evidence type="ECO:0000313" key="7">
    <source>
        <dbReference type="Proteomes" id="UP000011131"/>
    </source>
</evidence>
<dbReference type="GO" id="GO:0050832">
    <property type="term" value="P:defense response to fungus"/>
    <property type="evidence" value="ECO:0007669"/>
    <property type="project" value="TreeGrafter"/>
</dbReference>
<evidence type="ECO:0000256" key="1">
    <source>
        <dbReference type="ARBA" id="ARBA00022729"/>
    </source>
</evidence>
<dbReference type="InterPro" id="IPR000726">
    <property type="entry name" value="Glyco_hydro_19_cat"/>
</dbReference>
<keyword evidence="7" id="KW-1185">Reference proteome</keyword>
<dbReference type="GO" id="GO:0006032">
    <property type="term" value="P:chitin catabolic process"/>
    <property type="evidence" value="ECO:0007669"/>
    <property type="project" value="InterPro"/>
</dbReference>
<dbReference type="GO" id="GO:0004568">
    <property type="term" value="F:chitinase activity"/>
    <property type="evidence" value="ECO:0007669"/>
    <property type="project" value="InterPro"/>
</dbReference>
<keyword evidence="2" id="KW-0378">Hydrolase</keyword>
<dbReference type="GO" id="GO:0016998">
    <property type="term" value="P:cell wall macromolecule catabolic process"/>
    <property type="evidence" value="ECO:0007669"/>
    <property type="project" value="InterPro"/>
</dbReference>
<keyword evidence="3" id="KW-0119">Carbohydrate metabolism</keyword>
<dbReference type="PANTHER" id="PTHR22595">
    <property type="entry name" value="CHITINASE-RELATED"/>
    <property type="match status" value="1"/>
</dbReference>
<keyword evidence="1" id="KW-0732">Signal</keyword>
<evidence type="ECO:0000256" key="2">
    <source>
        <dbReference type="ARBA" id="ARBA00022801"/>
    </source>
</evidence>
<dbReference type="InterPro" id="IPR023346">
    <property type="entry name" value="Lysozyme-like_dom_sf"/>
</dbReference>
<dbReference type="RefSeq" id="WP_015349723.1">
    <property type="nucleotide sequence ID" value="NC_020126.1"/>
</dbReference>
<dbReference type="SUPFAM" id="SSF53955">
    <property type="entry name" value="Lysozyme-like"/>
    <property type="match status" value="1"/>
</dbReference>
<dbReference type="STRING" id="1278073.MYSTI_04163"/>
<sequence length="216" mass="23158">MTAKLPIALALGVAAVGATALAVARRKPDLLSLAELAELTPRLDAQTRRKYLPLLNAALHEWSINTPNRIAHALGQWLHESWQLTTMVEIGPDVQRYASNPHLGNGGDAAKAASYIGRGPTQLTGLANYTRAGKALGVDLVNVPELAADPRVGFRAAGWYFREGNGDLAPLADRGTTSADILAITKRINGGTNGLLDRERYTHQVAALLARRRSKT</sequence>
<dbReference type="Proteomes" id="UP000011131">
    <property type="component" value="Chromosome"/>
</dbReference>
<dbReference type="EMBL" id="CP004025">
    <property type="protein sequence ID" value="AGC45463.1"/>
    <property type="molecule type" value="Genomic_DNA"/>
</dbReference>
<protein>
    <submittedName>
        <fullName evidence="6">Class I chitinase</fullName>
    </submittedName>
</protein>
<name>L7UBP9_MYXSD</name>
<organism evidence="6 7">
    <name type="scientific">Myxococcus stipitatus (strain DSM 14675 / JCM 12634 / Mx s8)</name>
    <dbReference type="NCBI Taxonomy" id="1278073"/>
    <lineage>
        <taxon>Bacteria</taxon>
        <taxon>Pseudomonadati</taxon>
        <taxon>Myxococcota</taxon>
        <taxon>Myxococcia</taxon>
        <taxon>Myxococcales</taxon>
        <taxon>Cystobacterineae</taxon>
        <taxon>Myxococcaceae</taxon>
        <taxon>Myxococcus</taxon>
    </lineage>
</organism>
<dbReference type="eggNOG" id="COG3179">
    <property type="taxonomic scope" value="Bacteria"/>
</dbReference>
<proteinExistence type="predicted"/>
<dbReference type="Pfam" id="PF00182">
    <property type="entry name" value="Glyco_hydro_19"/>
    <property type="match status" value="1"/>
</dbReference>
<evidence type="ECO:0000256" key="3">
    <source>
        <dbReference type="ARBA" id="ARBA00023277"/>
    </source>
</evidence>
<dbReference type="AlphaFoldDB" id="L7UBP9"/>
<dbReference type="Gene3D" id="1.10.530.10">
    <property type="match status" value="1"/>
</dbReference>
<dbReference type="OrthoDB" id="3809801at2"/>